<dbReference type="RefSeq" id="WP_209766424.1">
    <property type="nucleotide sequence ID" value="NZ_JAGINP010000007.1"/>
</dbReference>
<feature type="region of interest" description="Disordered" evidence="1">
    <location>
        <begin position="137"/>
        <end position="156"/>
    </location>
</feature>
<organism evidence="2 3">
    <name type="scientific">Azospirillum rugosum</name>
    <dbReference type="NCBI Taxonomy" id="416170"/>
    <lineage>
        <taxon>Bacteria</taxon>
        <taxon>Pseudomonadati</taxon>
        <taxon>Pseudomonadota</taxon>
        <taxon>Alphaproteobacteria</taxon>
        <taxon>Rhodospirillales</taxon>
        <taxon>Azospirillaceae</taxon>
        <taxon>Azospirillum</taxon>
    </lineage>
</organism>
<dbReference type="Proteomes" id="UP000781958">
    <property type="component" value="Unassembled WGS sequence"/>
</dbReference>
<protein>
    <submittedName>
        <fullName evidence="2">Uncharacterized protein</fullName>
    </submittedName>
</protein>
<keyword evidence="3" id="KW-1185">Reference proteome</keyword>
<reference evidence="2 3" key="1">
    <citation type="submission" date="2021-03" db="EMBL/GenBank/DDBJ databases">
        <title>Genomic Encyclopedia of Type Strains, Phase III (KMG-III): the genomes of soil and plant-associated and newly described type strains.</title>
        <authorList>
            <person name="Whitman W."/>
        </authorList>
    </citation>
    <scope>NUCLEOTIDE SEQUENCE [LARGE SCALE GENOMIC DNA]</scope>
    <source>
        <strain evidence="2 3">IMMIB AFH-6</strain>
    </source>
</reference>
<evidence type="ECO:0000313" key="3">
    <source>
        <dbReference type="Proteomes" id="UP000781958"/>
    </source>
</evidence>
<name>A0ABS4SJ80_9PROT</name>
<sequence length="329" mass="33933">MSVSKLGQALKGVAAEAFNQLSDKAKGFLENLVKSGAVSAKEVALGLRSAASEATFSRYVAERPQDEEDKQRLAAADAASERMRNYASDLGSARIAFSAARDKLRKQQAGGELSATEVQEKLAPLQEDFAKSVTALDKDYSPEQRQSDLSQGDTGGLAKNMNGFVAAISNNMGEDGLISPYSSEGKAAGEKLFKLGFREEVFGNAFKSFANGVDLPGIGRKVSTRSGSSAPSTNETSAASQQKSAATAKGKFPVTAPVDGAQVPSALDPGNAKTAMSILKAASGANAKSNTPATAVPAASEEANANLMALMDALKSGVSPSSPSVKIDT</sequence>
<evidence type="ECO:0000256" key="1">
    <source>
        <dbReference type="SAM" id="MobiDB-lite"/>
    </source>
</evidence>
<proteinExistence type="predicted"/>
<evidence type="ECO:0000313" key="2">
    <source>
        <dbReference type="EMBL" id="MBP2292557.1"/>
    </source>
</evidence>
<feature type="compositionally biased region" description="Polar residues" evidence="1">
    <location>
        <begin position="224"/>
        <end position="235"/>
    </location>
</feature>
<feature type="compositionally biased region" description="Low complexity" evidence="1">
    <location>
        <begin position="236"/>
        <end position="249"/>
    </location>
</feature>
<dbReference type="EMBL" id="JAGINP010000007">
    <property type="protein sequence ID" value="MBP2292557.1"/>
    <property type="molecule type" value="Genomic_DNA"/>
</dbReference>
<gene>
    <name evidence="2" type="ORF">J2851_002335</name>
</gene>
<feature type="region of interest" description="Disordered" evidence="1">
    <location>
        <begin position="223"/>
        <end position="267"/>
    </location>
</feature>
<accession>A0ABS4SJ80</accession>
<feature type="compositionally biased region" description="Basic and acidic residues" evidence="1">
    <location>
        <begin position="137"/>
        <end position="146"/>
    </location>
</feature>
<comment type="caution">
    <text evidence="2">The sequence shown here is derived from an EMBL/GenBank/DDBJ whole genome shotgun (WGS) entry which is preliminary data.</text>
</comment>